<dbReference type="AlphaFoldDB" id="A0A511X2Z2"/>
<dbReference type="Proteomes" id="UP000321400">
    <property type="component" value="Unassembled WGS sequence"/>
</dbReference>
<dbReference type="RefSeq" id="WP_280527168.1">
    <property type="nucleotide sequence ID" value="NZ_BJYE01000022.1"/>
</dbReference>
<name>A0A511X2Z2_9BACI</name>
<dbReference type="EMBL" id="BJYE01000022">
    <property type="protein sequence ID" value="GEN57308.1"/>
    <property type="molecule type" value="Genomic_DNA"/>
</dbReference>
<organism evidence="1 2">
    <name type="scientific">Halolactibacillus alkaliphilus</name>
    <dbReference type="NCBI Taxonomy" id="442899"/>
    <lineage>
        <taxon>Bacteria</taxon>
        <taxon>Bacillati</taxon>
        <taxon>Bacillota</taxon>
        <taxon>Bacilli</taxon>
        <taxon>Bacillales</taxon>
        <taxon>Bacillaceae</taxon>
        <taxon>Halolactibacillus</taxon>
    </lineage>
</organism>
<sequence>MILKQTEMMLSPYSEIYDIVVPKDNFLLQLNELVDFSFVYDG</sequence>
<evidence type="ECO:0000313" key="2">
    <source>
        <dbReference type="Proteomes" id="UP000321400"/>
    </source>
</evidence>
<keyword evidence="2" id="KW-1185">Reference proteome</keyword>
<protein>
    <submittedName>
        <fullName evidence="1">Uncharacterized protein</fullName>
    </submittedName>
</protein>
<accession>A0A511X2Z2</accession>
<reference evidence="1 2" key="1">
    <citation type="submission" date="2019-07" db="EMBL/GenBank/DDBJ databases">
        <title>Whole genome shotgun sequence of Halolactibacillus alkaliphilus NBRC 103919.</title>
        <authorList>
            <person name="Hosoyama A."/>
            <person name="Uohara A."/>
            <person name="Ohji S."/>
            <person name="Ichikawa N."/>
        </authorList>
    </citation>
    <scope>NUCLEOTIDE SEQUENCE [LARGE SCALE GENOMIC DNA]</scope>
    <source>
        <strain evidence="1 2">NBRC 103919</strain>
    </source>
</reference>
<evidence type="ECO:0000313" key="1">
    <source>
        <dbReference type="EMBL" id="GEN57308.1"/>
    </source>
</evidence>
<gene>
    <name evidence="1" type="ORF">HAL01_17720</name>
</gene>
<proteinExistence type="predicted"/>
<comment type="caution">
    <text evidence="1">The sequence shown here is derived from an EMBL/GenBank/DDBJ whole genome shotgun (WGS) entry which is preliminary data.</text>
</comment>